<dbReference type="PANTHER" id="PTHR10185">
    <property type="entry name" value="PHOSPHOLIPASE D - RELATED"/>
    <property type="match status" value="1"/>
</dbReference>
<dbReference type="GO" id="GO:0003824">
    <property type="term" value="F:catalytic activity"/>
    <property type="evidence" value="ECO:0007669"/>
    <property type="project" value="InterPro"/>
</dbReference>
<dbReference type="Ensembl" id="ENSGMOT00000060508.1">
    <property type="protein sequence ID" value="ENSGMOP00000055443.1"/>
    <property type="gene ID" value="ENSGMOG00000011493.2"/>
</dbReference>
<keyword evidence="2" id="KW-0472">Membrane</keyword>
<dbReference type="PROSITE" id="PS50035">
    <property type="entry name" value="PLD"/>
    <property type="match status" value="2"/>
</dbReference>
<evidence type="ECO:0000256" key="1">
    <source>
        <dbReference type="ARBA" id="ARBA00008664"/>
    </source>
</evidence>
<keyword evidence="2" id="KW-1133">Transmembrane helix</keyword>
<protein>
    <submittedName>
        <fullName evidence="4">Phospholipase D family member 4</fullName>
    </submittedName>
</protein>
<dbReference type="SUPFAM" id="SSF56024">
    <property type="entry name" value="Phospholipase D/nuclease"/>
    <property type="match status" value="2"/>
</dbReference>
<feature type="domain" description="PLD phosphodiesterase" evidence="3">
    <location>
        <begin position="185"/>
        <end position="212"/>
    </location>
</feature>
<proteinExistence type="inferred from homology"/>
<keyword evidence="5" id="KW-1185">Reference proteome</keyword>
<keyword evidence="2" id="KW-0812">Transmembrane</keyword>
<evidence type="ECO:0000313" key="5">
    <source>
        <dbReference type="Proteomes" id="UP000694546"/>
    </source>
</evidence>
<evidence type="ECO:0000256" key="2">
    <source>
        <dbReference type="SAM" id="Phobius"/>
    </source>
</evidence>
<dbReference type="InterPro" id="IPR032803">
    <property type="entry name" value="PLDc_3"/>
</dbReference>
<name>A0A8C5C5A3_GADMO</name>
<evidence type="ECO:0000313" key="4">
    <source>
        <dbReference type="Ensembl" id="ENSGMOP00000055443.1"/>
    </source>
</evidence>
<dbReference type="GeneTree" id="ENSGT00950000183059"/>
<dbReference type="OMA" id="GYIIPVF"/>
<dbReference type="InterPro" id="IPR050874">
    <property type="entry name" value="Diverse_PLD-related"/>
</dbReference>
<feature type="transmembrane region" description="Helical" evidence="2">
    <location>
        <begin position="21"/>
        <end position="43"/>
    </location>
</feature>
<dbReference type="GeneID" id="115543820"/>
<evidence type="ECO:0000259" key="3">
    <source>
        <dbReference type="PROSITE" id="PS50035"/>
    </source>
</evidence>
<comment type="similarity">
    <text evidence="1">Belongs to the phospholipase D family.</text>
</comment>
<feature type="domain" description="PLD phosphodiesterase" evidence="3">
    <location>
        <begin position="399"/>
        <end position="425"/>
    </location>
</feature>
<dbReference type="SMART" id="SM00155">
    <property type="entry name" value="PLDc"/>
    <property type="match status" value="2"/>
</dbReference>
<dbReference type="Proteomes" id="UP000694546">
    <property type="component" value="Chromosome 5"/>
</dbReference>
<organism evidence="4 5">
    <name type="scientific">Gadus morhua</name>
    <name type="common">Atlantic cod</name>
    <dbReference type="NCBI Taxonomy" id="8049"/>
    <lineage>
        <taxon>Eukaryota</taxon>
        <taxon>Metazoa</taxon>
        <taxon>Chordata</taxon>
        <taxon>Craniata</taxon>
        <taxon>Vertebrata</taxon>
        <taxon>Euteleostomi</taxon>
        <taxon>Actinopterygii</taxon>
        <taxon>Neopterygii</taxon>
        <taxon>Teleostei</taxon>
        <taxon>Neoteleostei</taxon>
        <taxon>Acanthomorphata</taxon>
        <taxon>Zeiogadaria</taxon>
        <taxon>Gadariae</taxon>
        <taxon>Gadiformes</taxon>
        <taxon>Gadoidei</taxon>
        <taxon>Gadidae</taxon>
        <taxon>Gadus</taxon>
    </lineage>
</organism>
<dbReference type="PANTHER" id="PTHR10185:SF8">
    <property type="entry name" value="5'-3' EXONUCLEASE PLD4"/>
    <property type="match status" value="1"/>
</dbReference>
<sequence>MPIPYESLHGSQCSPRKRAGVVTIVFAIGALTVLGDILAVTVLERPQPAHNGTLPANNVSAENASTDQCRIILVESIPLGVTYDEDNVTFGVPLEQAWNDLISLATENVEVASFYWSLTGGDVNVNSSSALPGMGILERLKKLPRRNVAVRVVTSEPTVPNNSTDLNILLENGVEVKRVDFGRLTKGVLHSKFWIVDKRHVFIGSANMDWRALTEVKELGALIYNCTSLAKDLHKIFQSFWEMGESNSSLPEPWPSDYDTAINKDHPLVVEDGNVSSRIYLSGSPPSFCPSSRTLDLEAILSTISEAERFVDVAVMAYSPTSWLEHHRSYWPVLDNVLKRAAFEREVKIRMLISCGRDSDPAMLHNLRSLASFNYPPQNIRILVRLFVVPVGNKTDIPYARVNHNKYMVTDKVSYIGTSNWIEDYFSNTAGVGLVVSEQALDPLQKTTTLHHQLKAVFNRDWNSEFAVDLDNLGHNPDCALSSAHR</sequence>
<accession>A0A8C5C5A3</accession>
<reference evidence="4" key="1">
    <citation type="submission" date="2025-08" db="UniProtKB">
        <authorList>
            <consortium name="Ensembl"/>
        </authorList>
    </citation>
    <scope>IDENTIFICATION</scope>
</reference>
<dbReference type="InterPro" id="IPR001736">
    <property type="entry name" value="PLipase_D/transphosphatidylase"/>
</dbReference>
<dbReference type="AlphaFoldDB" id="A0A8C5C5A3"/>
<dbReference type="Pfam" id="PF00614">
    <property type="entry name" value="PLDc"/>
    <property type="match status" value="1"/>
</dbReference>
<gene>
    <name evidence="4" type="primary">LOC115543820</name>
</gene>
<dbReference type="RefSeq" id="XP_030212304.1">
    <property type="nucleotide sequence ID" value="XM_030356444.1"/>
</dbReference>
<reference evidence="4" key="2">
    <citation type="submission" date="2025-09" db="UniProtKB">
        <authorList>
            <consortium name="Ensembl"/>
        </authorList>
    </citation>
    <scope>IDENTIFICATION</scope>
</reference>
<dbReference type="Pfam" id="PF13918">
    <property type="entry name" value="PLDc_3"/>
    <property type="match status" value="1"/>
</dbReference>
<dbReference type="Gene3D" id="3.30.870.10">
    <property type="entry name" value="Endonuclease Chain A"/>
    <property type="match status" value="2"/>
</dbReference>